<dbReference type="EMBL" id="JXNT01000020">
    <property type="protein sequence ID" value="ODM14860.1"/>
    <property type="molecule type" value="Genomic_DNA"/>
</dbReference>
<dbReference type="AlphaFoldDB" id="A0A1E3B1N0"/>
<evidence type="ECO:0000313" key="2">
    <source>
        <dbReference type="EMBL" id="ODM14860.1"/>
    </source>
</evidence>
<dbReference type="InterPro" id="IPR012338">
    <property type="entry name" value="Beta-lactam/transpept-like"/>
</dbReference>
<reference evidence="2 3" key="1">
    <citation type="journal article" date="2016" name="BMC Genomics">
        <title>Comparative genomic and transcriptomic analyses of the Fuzhuan brick tea-fermentation fungus Aspergillus cristatus.</title>
        <authorList>
            <person name="Ge Y."/>
            <person name="Wang Y."/>
            <person name="Liu Y."/>
            <person name="Tan Y."/>
            <person name="Ren X."/>
            <person name="Zhang X."/>
            <person name="Hyde K.D."/>
            <person name="Liu Y."/>
            <person name="Liu Z."/>
        </authorList>
    </citation>
    <scope>NUCLEOTIDE SEQUENCE [LARGE SCALE GENOMIC DNA]</scope>
    <source>
        <strain evidence="2 3">GZAAS20.1005</strain>
    </source>
</reference>
<dbReference type="VEuPathDB" id="FungiDB:SI65_09612"/>
<keyword evidence="3" id="KW-1185">Reference proteome</keyword>
<evidence type="ECO:0000259" key="1">
    <source>
        <dbReference type="Pfam" id="PF00144"/>
    </source>
</evidence>
<sequence length="298" mass="32707">MSLPLPSELILALQAKIDAACDPTVNHHIPGVVSIVVDSHGAEKFAYASGTRGVGSGIPMDVDSIFWIASCTKLITSIACLQLVEEGLIDLDDVSSLEALLPELKDVQVLEKEGDSGAFRLVPKERRISLRMLLSHTAGFSYSFFHEALRDFSRPVGFDEFSGHISDIILQPLVHQPGDKWEYGVSYDWAGMLVERLRKQSLGEYFKERIFAPLGITDMSFFPSGSMKDRLTTEEVKECFNSGGGGLFAKPGDFCKILSTLLNNGLSPQTGHRILEDKSINELFTNQIPNSQISAVKA</sequence>
<protein>
    <recommendedName>
        <fullName evidence="1">Beta-lactamase-related domain-containing protein</fullName>
    </recommendedName>
</protein>
<comment type="caution">
    <text evidence="2">The sequence shown here is derived from an EMBL/GenBank/DDBJ whole genome shotgun (WGS) entry which is preliminary data.</text>
</comment>
<dbReference type="Proteomes" id="UP000094569">
    <property type="component" value="Unassembled WGS sequence"/>
</dbReference>
<dbReference type="PANTHER" id="PTHR43283">
    <property type="entry name" value="BETA-LACTAMASE-RELATED"/>
    <property type="match status" value="1"/>
</dbReference>
<dbReference type="InterPro" id="IPR050789">
    <property type="entry name" value="Diverse_Enzym_Activities"/>
</dbReference>
<dbReference type="PANTHER" id="PTHR43283:SF3">
    <property type="entry name" value="BETA-LACTAMASE FAMILY PROTEIN (AFU_ORTHOLOGUE AFUA_5G07500)"/>
    <property type="match status" value="1"/>
</dbReference>
<gene>
    <name evidence="2" type="ORF">SI65_09612</name>
</gene>
<dbReference type="OrthoDB" id="428260at2759"/>
<organism evidence="2 3">
    <name type="scientific">Aspergillus cristatus</name>
    <name type="common">Chinese Fuzhuan brick tea-fermentation fungus</name>
    <name type="synonym">Eurotium cristatum</name>
    <dbReference type="NCBI Taxonomy" id="573508"/>
    <lineage>
        <taxon>Eukaryota</taxon>
        <taxon>Fungi</taxon>
        <taxon>Dikarya</taxon>
        <taxon>Ascomycota</taxon>
        <taxon>Pezizomycotina</taxon>
        <taxon>Eurotiomycetes</taxon>
        <taxon>Eurotiomycetidae</taxon>
        <taxon>Eurotiales</taxon>
        <taxon>Aspergillaceae</taxon>
        <taxon>Aspergillus</taxon>
        <taxon>Aspergillus subgen. Aspergillus</taxon>
    </lineage>
</organism>
<evidence type="ECO:0000313" key="3">
    <source>
        <dbReference type="Proteomes" id="UP000094569"/>
    </source>
</evidence>
<proteinExistence type="predicted"/>
<dbReference type="STRING" id="573508.A0A1E3B1N0"/>
<name>A0A1E3B1N0_ASPCR</name>
<dbReference type="SUPFAM" id="SSF56601">
    <property type="entry name" value="beta-lactamase/transpeptidase-like"/>
    <property type="match status" value="1"/>
</dbReference>
<dbReference type="Pfam" id="PF00144">
    <property type="entry name" value="Beta-lactamase"/>
    <property type="match status" value="1"/>
</dbReference>
<dbReference type="InterPro" id="IPR001466">
    <property type="entry name" value="Beta-lactam-related"/>
</dbReference>
<accession>A0A1E3B1N0</accession>
<dbReference type="Gene3D" id="3.40.710.10">
    <property type="entry name" value="DD-peptidase/beta-lactamase superfamily"/>
    <property type="match status" value="1"/>
</dbReference>
<feature type="domain" description="Beta-lactamase-related" evidence="1">
    <location>
        <begin position="25"/>
        <end position="273"/>
    </location>
</feature>